<feature type="region of interest" description="Disordered" evidence="1">
    <location>
        <begin position="115"/>
        <end position="151"/>
    </location>
</feature>
<evidence type="ECO:0000313" key="2">
    <source>
        <dbReference type="EMBL" id="CAE25444.1"/>
    </source>
</evidence>
<organism evidence="2">
    <name type="scientific">Rhodopseudomonas palustris (strain ATCC BAA-98 / CGA009)</name>
    <dbReference type="NCBI Taxonomy" id="258594"/>
    <lineage>
        <taxon>Bacteria</taxon>
        <taxon>Pseudomonadati</taxon>
        <taxon>Pseudomonadota</taxon>
        <taxon>Alphaproteobacteria</taxon>
        <taxon>Hyphomicrobiales</taxon>
        <taxon>Nitrobacteraceae</taxon>
        <taxon>Rhodopseudomonas</taxon>
    </lineage>
</organism>
<sequence length="192" mass="23263">MQVIRKPLATRRARPFLTKDRVEVRGCLWRQPVHAGAGRQAACPSDVVGPHQESQALANMLAAGERCRHLLRFQRHQQRLEQPAKRRQHRGRGQHRLYPVQHGQQLRCQQWPHLDQRQQPPHGHQHQRDRAHRQWRRHHRQQQRRPHRQHLRKCGGGEWWHHQLHHRRGEWHHLFRNDGRPGRTGHLDHRHD</sequence>
<dbReference type="AlphaFoldDB" id="Q6NDV5"/>
<reference evidence="2" key="1">
    <citation type="journal article" date="2004" name="Nat. Biotechnol.">
        <title>Complete genome sequence of the metabolically versatile photosynthetic bacterium Rhodopseudomonas palustris.</title>
        <authorList>
            <person name="Larimer F.W."/>
            <person name="Chain P."/>
            <person name="Hauser L."/>
            <person name="Lamerdin J."/>
            <person name="Malfatti S."/>
            <person name="Do L."/>
            <person name="Land M.L."/>
            <person name="Pelletier D.A."/>
            <person name="Beatty J.T."/>
            <person name="Lang A.S."/>
            <person name="Tabita F.R."/>
            <person name="Gibson J.L."/>
            <person name="Hanson T.E."/>
            <person name="Bobst C."/>
            <person name="Torres J.L."/>
            <person name="Peres C."/>
            <person name="Harrison F.H."/>
            <person name="Gibson J."/>
            <person name="Harwood C.S."/>
        </authorList>
    </citation>
    <scope>NUCLEOTIDE SEQUENCE [LARGE SCALE GENOMIC DNA]</scope>
    <source>
        <strain>ATCC BAA-98 / CGA009</strain>
        <strain evidence="2">CGA009</strain>
    </source>
</reference>
<name>Q6NDV5_RHOPA</name>
<evidence type="ECO:0000256" key="1">
    <source>
        <dbReference type="SAM" id="MobiDB-lite"/>
    </source>
</evidence>
<dbReference type="HOGENOM" id="CLU_1414199_0_0_5"/>
<proteinExistence type="predicted"/>
<feature type="compositionally biased region" description="Basic residues" evidence="1">
    <location>
        <begin position="123"/>
        <end position="151"/>
    </location>
</feature>
<geneLocation type="plasmid" evidence="2 3">
    <name>pRPA</name>
</geneLocation>
<dbReference type="EMBL" id="BX571964">
    <property type="protein sequence ID" value="CAE25444.1"/>
    <property type="molecule type" value="Genomic_DNA"/>
</dbReference>
<accession>Q6NDV5</accession>
<evidence type="ECO:0000313" key="3">
    <source>
        <dbReference type="Proteomes" id="UP000001426"/>
    </source>
</evidence>
<gene>
    <name evidence="2" type="ordered locus">pRPA7</name>
</gene>
<protein>
    <submittedName>
        <fullName evidence="2">Uncharacterized protein</fullName>
    </submittedName>
</protein>
<keyword evidence="2" id="KW-0614">Plasmid</keyword>